<comment type="caution">
    <text evidence="1">The sequence shown here is derived from an EMBL/GenBank/DDBJ whole genome shotgun (WGS) entry which is preliminary data.</text>
</comment>
<evidence type="ECO:0000313" key="2">
    <source>
        <dbReference type="Proteomes" id="UP001287286"/>
    </source>
</evidence>
<sequence length="164" mass="18555">MVDSDIHGTPPPPWSVIGFTCSHGNTDSELTIMCKMKRFAIHSTAANFDDSPQLKETYLTFLEVAQNFKIDGPIAEDFYDWAIEPLLPMFKSIPPTEEGHWFLDEYLYPETLVYTLRAEAGELVAVPLESSPIRTTCSRFGVTLPQETCSPWPCFNPFELRSKS</sequence>
<protein>
    <submittedName>
        <fullName evidence="1">Uncharacterized protein</fullName>
    </submittedName>
</protein>
<gene>
    <name evidence="1" type="ORF">Purlil1_12348</name>
</gene>
<reference evidence="1 2" key="1">
    <citation type="journal article" date="2024" name="Microbiol. Resour. Announc.">
        <title>Genome annotations for the ascomycete fungi Trichoderma harzianum, Trichoderma aggressivum, and Purpureocillium lilacinum.</title>
        <authorList>
            <person name="Beijen E.P.W."/>
            <person name="Ohm R.A."/>
        </authorList>
    </citation>
    <scope>NUCLEOTIDE SEQUENCE [LARGE SCALE GENOMIC DNA]</scope>
    <source>
        <strain evidence="1 2">CBS 150709</strain>
    </source>
</reference>
<name>A0ABR0BHQ2_PURLI</name>
<keyword evidence="2" id="KW-1185">Reference proteome</keyword>
<proteinExistence type="predicted"/>
<evidence type="ECO:0000313" key="1">
    <source>
        <dbReference type="EMBL" id="KAK4077312.1"/>
    </source>
</evidence>
<accession>A0ABR0BHQ2</accession>
<dbReference type="EMBL" id="JAWRVI010000099">
    <property type="protein sequence ID" value="KAK4077312.1"/>
    <property type="molecule type" value="Genomic_DNA"/>
</dbReference>
<organism evidence="1 2">
    <name type="scientific">Purpureocillium lilacinum</name>
    <name type="common">Paecilomyces lilacinus</name>
    <dbReference type="NCBI Taxonomy" id="33203"/>
    <lineage>
        <taxon>Eukaryota</taxon>
        <taxon>Fungi</taxon>
        <taxon>Dikarya</taxon>
        <taxon>Ascomycota</taxon>
        <taxon>Pezizomycotina</taxon>
        <taxon>Sordariomycetes</taxon>
        <taxon>Hypocreomycetidae</taxon>
        <taxon>Hypocreales</taxon>
        <taxon>Ophiocordycipitaceae</taxon>
        <taxon>Purpureocillium</taxon>
    </lineage>
</organism>
<dbReference type="Proteomes" id="UP001287286">
    <property type="component" value="Unassembled WGS sequence"/>
</dbReference>